<dbReference type="KEGG" id="sbk:SHEWBE_1059"/>
<evidence type="ECO:0000313" key="1">
    <source>
        <dbReference type="EMBL" id="SQH75028.1"/>
    </source>
</evidence>
<evidence type="ECO:0000313" key="2">
    <source>
        <dbReference type="Proteomes" id="UP000250123"/>
    </source>
</evidence>
<protein>
    <submittedName>
        <fullName evidence="1">Uncharacterized protein</fullName>
    </submittedName>
</protein>
<gene>
    <name evidence="1" type="ORF">SHEWBE_1059</name>
</gene>
<sequence>MGAHPYIYQDELNFEELNKRSDDLFQKLRWVCNAHNNLTRGENLGIRSL</sequence>
<name>A0A330LZH9_9GAMM</name>
<dbReference type="EMBL" id="LS483452">
    <property type="protein sequence ID" value="SQH75028.1"/>
    <property type="molecule type" value="Genomic_DNA"/>
</dbReference>
<dbReference type="Proteomes" id="UP000250123">
    <property type="component" value="Chromosome SHEWBE"/>
</dbReference>
<reference evidence="2" key="1">
    <citation type="submission" date="2018-06" db="EMBL/GenBank/DDBJ databases">
        <authorList>
            <person name="Cea G.-C."/>
            <person name="William W."/>
        </authorList>
    </citation>
    <scope>NUCLEOTIDE SEQUENCE [LARGE SCALE GENOMIC DNA]</scope>
    <source>
        <strain evidence="2">DB21MT-2</strain>
    </source>
</reference>
<dbReference type="AlphaFoldDB" id="A0A330LZH9"/>
<organism evidence="1 2">
    <name type="scientific">Shewanella benthica</name>
    <dbReference type="NCBI Taxonomy" id="43661"/>
    <lineage>
        <taxon>Bacteria</taxon>
        <taxon>Pseudomonadati</taxon>
        <taxon>Pseudomonadota</taxon>
        <taxon>Gammaproteobacteria</taxon>
        <taxon>Alteromonadales</taxon>
        <taxon>Shewanellaceae</taxon>
        <taxon>Shewanella</taxon>
    </lineage>
</organism>
<proteinExistence type="predicted"/>
<accession>A0A330LZH9</accession>